<dbReference type="EMBL" id="CP127173">
    <property type="protein sequence ID" value="WIV58975.1"/>
    <property type="molecule type" value="Genomic_DNA"/>
</dbReference>
<protein>
    <submittedName>
        <fullName evidence="2">Helix-turn-helix transcriptional regulator</fullName>
    </submittedName>
</protein>
<dbReference type="InterPro" id="IPR043917">
    <property type="entry name" value="DUF5753"/>
</dbReference>
<name>A0ABY8XU62_9PSEU</name>
<keyword evidence="3" id="KW-1185">Reference proteome</keyword>
<gene>
    <name evidence="2" type="ORF">QP939_10265</name>
</gene>
<dbReference type="PROSITE" id="PS50943">
    <property type="entry name" value="HTH_CROC1"/>
    <property type="match status" value="1"/>
</dbReference>
<feature type="domain" description="HTH cro/C1-type" evidence="1">
    <location>
        <begin position="17"/>
        <end position="73"/>
    </location>
</feature>
<dbReference type="InterPro" id="IPR001387">
    <property type="entry name" value="Cro/C1-type_HTH"/>
</dbReference>
<dbReference type="RefSeq" id="WP_285456423.1">
    <property type="nucleotide sequence ID" value="NZ_CP127173.1"/>
</dbReference>
<dbReference type="InterPro" id="IPR010982">
    <property type="entry name" value="Lambda_DNA-bd_dom_sf"/>
</dbReference>
<sequence length="279" mass="32018">MDRPKPNARKRLLANKLRRLRENAGLTQVEAGAPMRFNKNKMSRIELGYLPDYNGFVALLDRYGVIVSDYDDWVRQYDRAFEKGWWHAYGLDDMSYISLEADADEVRVYEFGIVPGLLQTEAGMRAAFAGAREPLSPRRLENEIAVRLRRQARLTDDDPPLKFHAIIDESVLRRPDLVPHEQCAQLEQIIERAELPNVTVQVVPINHGFHSGRNGSFTILSYPRLREPDIAYIEHGFGSLQFEKAKDVNVARLVFRHLADLALDEPDSIRLIRQVIAET</sequence>
<dbReference type="Pfam" id="PF13560">
    <property type="entry name" value="HTH_31"/>
    <property type="match status" value="1"/>
</dbReference>
<reference evidence="2 3" key="1">
    <citation type="submission" date="2023-06" db="EMBL/GenBank/DDBJ databases">
        <authorList>
            <person name="Oyuntsetseg B."/>
            <person name="Kim S.B."/>
        </authorList>
    </citation>
    <scope>NUCLEOTIDE SEQUENCE [LARGE SCALE GENOMIC DNA]</scope>
    <source>
        <strain evidence="2 3">2-2</strain>
    </source>
</reference>
<dbReference type="Gene3D" id="1.10.260.40">
    <property type="entry name" value="lambda repressor-like DNA-binding domains"/>
    <property type="match status" value="1"/>
</dbReference>
<evidence type="ECO:0000313" key="2">
    <source>
        <dbReference type="EMBL" id="WIV58975.1"/>
    </source>
</evidence>
<accession>A0ABY8XU62</accession>
<proteinExistence type="predicted"/>
<evidence type="ECO:0000313" key="3">
    <source>
        <dbReference type="Proteomes" id="UP001227101"/>
    </source>
</evidence>
<dbReference type="SUPFAM" id="SSF47413">
    <property type="entry name" value="lambda repressor-like DNA-binding domains"/>
    <property type="match status" value="1"/>
</dbReference>
<dbReference type="Proteomes" id="UP001227101">
    <property type="component" value="Chromosome"/>
</dbReference>
<evidence type="ECO:0000259" key="1">
    <source>
        <dbReference type="PROSITE" id="PS50943"/>
    </source>
</evidence>
<dbReference type="CDD" id="cd00093">
    <property type="entry name" value="HTH_XRE"/>
    <property type="match status" value="1"/>
</dbReference>
<organism evidence="2 3">
    <name type="scientific">Amycolatopsis nalaikhensis</name>
    <dbReference type="NCBI Taxonomy" id="715472"/>
    <lineage>
        <taxon>Bacteria</taxon>
        <taxon>Bacillati</taxon>
        <taxon>Actinomycetota</taxon>
        <taxon>Actinomycetes</taxon>
        <taxon>Pseudonocardiales</taxon>
        <taxon>Pseudonocardiaceae</taxon>
        <taxon>Amycolatopsis</taxon>
    </lineage>
</organism>
<dbReference type="Pfam" id="PF19054">
    <property type="entry name" value="DUF5753"/>
    <property type="match status" value="1"/>
</dbReference>